<evidence type="ECO:0000259" key="8">
    <source>
        <dbReference type="Pfam" id="PF01694"/>
    </source>
</evidence>
<dbReference type="PANTHER" id="PTHR43731">
    <property type="entry name" value="RHOMBOID PROTEASE"/>
    <property type="match status" value="1"/>
</dbReference>
<reference evidence="9 10" key="1">
    <citation type="journal article" date="2014" name="Nat. Commun.">
        <title>Klebsormidium flaccidum genome reveals primary factors for plant terrestrial adaptation.</title>
        <authorList>
            <person name="Hori K."/>
            <person name="Maruyama F."/>
            <person name="Fujisawa T."/>
            <person name="Togashi T."/>
            <person name="Yamamoto N."/>
            <person name="Seo M."/>
            <person name="Sato S."/>
            <person name="Yamada T."/>
            <person name="Mori H."/>
            <person name="Tajima N."/>
            <person name="Moriyama T."/>
            <person name="Ikeuchi M."/>
            <person name="Watanabe M."/>
            <person name="Wada H."/>
            <person name="Kobayashi K."/>
            <person name="Saito M."/>
            <person name="Masuda T."/>
            <person name="Sasaki-Sekimoto Y."/>
            <person name="Mashiguchi K."/>
            <person name="Awai K."/>
            <person name="Shimojima M."/>
            <person name="Masuda S."/>
            <person name="Iwai M."/>
            <person name="Nobusawa T."/>
            <person name="Narise T."/>
            <person name="Kondo S."/>
            <person name="Saito H."/>
            <person name="Sato R."/>
            <person name="Murakawa M."/>
            <person name="Ihara Y."/>
            <person name="Oshima-Yamada Y."/>
            <person name="Ohtaka K."/>
            <person name="Satoh M."/>
            <person name="Sonobe K."/>
            <person name="Ishii M."/>
            <person name="Ohtani R."/>
            <person name="Kanamori-Sato M."/>
            <person name="Honoki R."/>
            <person name="Miyazaki D."/>
            <person name="Mochizuki H."/>
            <person name="Umetsu J."/>
            <person name="Higashi K."/>
            <person name="Shibata D."/>
            <person name="Kamiya Y."/>
            <person name="Sato N."/>
            <person name="Nakamura Y."/>
            <person name="Tabata S."/>
            <person name="Ida S."/>
            <person name="Kurokawa K."/>
            <person name="Ohta H."/>
        </authorList>
    </citation>
    <scope>NUCLEOTIDE SEQUENCE [LARGE SCALE GENOMIC DNA]</scope>
    <source>
        <strain evidence="9 10">NIES-2285</strain>
    </source>
</reference>
<keyword evidence="5 7" id="KW-1133">Transmembrane helix</keyword>
<evidence type="ECO:0000256" key="6">
    <source>
        <dbReference type="ARBA" id="ARBA00023136"/>
    </source>
</evidence>
<comment type="subcellular location">
    <subcellularLocation>
        <location evidence="1">Membrane</location>
        <topology evidence="1">Multi-pass membrane protein</topology>
    </subcellularLocation>
</comment>
<proteinExistence type="inferred from homology"/>
<feature type="domain" description="Peptidase S54 rhomboid" evidence="8">
    <location>
        <begin position="115"/>
        <end position="271"/>
    </location>
</feature>
<evidence type="ECO:0000256" key="1">
    <source>
        <dbReference type="ARBA" id="ARBA00004141"/>
    </source>
</evidence>
<dbReference type="SUPFAM" id="SSF144091">
    <property type="entry name" value="Rhomboid-like"/>
    <property type="match status" value="1"/>
</dbReference>
<gene>
    <name evidence="9" type="ORF">KFL_001900220</name>
</gene>
<dbReference type="InterPro" id="IPR035952">
    <property type="entry name" value="Rhomboid-like_sf"/>
</dbReference>
<evidence type="ECO:0000256" key="2">
    <source>
        <dbReference type="ARBA" id="ARBA00009045"/>
    </source>
</evidence>
<feature type="transmembrane region" description="Helical" evidence="7">
    <location>
        <begin position="220"/>
        <end position="246"/>
    </location>
</feature>
<dbReference type="STRING" id="105231.A0A1Y1I4Y3"/>
<organism evidence="9 10">
    <name type="scientific">Klebsormidium nitens</name>
    <name type="common">Green alga</name>
    <name type="synonym">Ulothrix nitens</name>
    <dbReference type="NCBI Taxonomy" id="105231"/>
    <lineage>
        <taxon>Eukaryota</taxon>
        <taxon>Viridiplantae</taxon>
        <taxon>Streptophyta</taxon>
        <taxon>Klebsormidiophyceae</taxon>
        <taxon>Klebsormidiales</taxon>
        <taxon>Klebsormidiaceae</taxon>
        <taxon>Klebsormidium</taxon>
    </lineage>
</organism>
<feature type="transmembrane region" description="Helical" evidence="7">
    <location>
        <begin position="252"/>
        <end position="271"/>
    </location>
</feature>
<dbReference type="EMBL" id="DF237139">
    <property type="protein sequence ID" value="GAQ84479.1"/>
    <property type="molecule type" value="Genomic_DNA"/>
</dbReference>
<dbReference type="OrthoDB" id="418595at2759"/>
<dbReference type="InterPro" id="IPR022764">
    <property type="entry name" value="Peptidase_S54_rhomboid_dom"/>
</dbReference>
<dbReference type="Proteomes" id="UP000054558">
    <property type="component" value="Unassembled WGS sequence"/>
</dbReference>
<dbReference type="GO" id="GO:0004252">
    <property type="term" value="F:serine-type endopeptidase activity"/>
    <property type="evidence" value="ECO:0000318"/>
    <property type="project" value="GO_Central"/>
</dbReference>
<feature type="transmembrane region" description="Helical" evidence="7">
    <location>
        <begin position="195"/>
        <end position="213"/>
    </location>
</feature>
<evidence type="ECO:0000256" key="7">
    <source>
        <dbReference type="SAM" id="Phobius"/>
    </source>
</evidence>
<dbReference type="Pfam" id="PF01694">
    <property type="entry name" value="Rhomboid"/>
    <property type="match status" value="1"/>
</dbReference>
<name>A0A1Y1I4Y3_KLENI</name>
<dbReference type="PANTHER" id="PTHR43731:SF14">
    <property type="entry name" value="PRESENILIN-ASSOCIATED RHOMBOID-LIKE PROTEIN, MITOCHONDRIAL"/>
    <property type="match status" value="1"/>
</dbReference>
<dbReference type="OMA" id="IMEPRVW"/>
<dbReference type="InterPro" id="IPR050925">
    <property type="entry name" value="Rhomboid_protease_S54"/>
</dbReference>
<keyword evidence="4" id="KW-0378">Hydrolase</keyword>
<keyword evidence="10" id="KW-1185">Reference proteome</keyword>
<protein>
    <recommendedName>
        <fullName evidence="8">Peptidase S54 rhomboid domain-containing protein</fullName>
    </recommendedName>
</protein>
<evidence type="ECO:0000256" key="3">
    <source>
        <dbReference type="ARBA" id="ARBA00022692"/>
    </source>
</evidence>
<evidence type="ECO:0000313" key="9">
    <source>
        <dbReference type="EMBL" id="GAQ84479.1"/>
    </source>
</evidence>
<evidence type="ECO:0000256" key="4">
    <source>
        <dbReference type="ARBA" id="ARBA00022801"/>
    </source>
</evidence>
<feature type="transmembrane region" description="Helical" evidence="7">
    <location>
        <begin position="148"/>
        <end position="175"/>
    </location>
</feature>
<comment type="similarity">
    <text evidence="2">Belongs to the peptidase S54 family.</text>
</comment>
<dbReference type="AlphaFoldDB" id="A0A1Y1I4Y3"/>
<dbReference type="Gene3D" id="1.20.1540.10">
    <property type="entry name" value="Rhomboid-like"/>
    <property type="match status" value="1"/>
</dbReference>
<accession>A0A1Y1I4Y3</accession>
<feature type="transmembrane region" description="Helical" evidence="7">
    <location>
        <begin position="72"/>
        <end position="88"/>
    </location>
</feature>
<evidence type="ECO:0000313" key="10">
    <source>
        <dbReference type="Proteomes" id="UP000054558"/>
    </source>
</evidence>
<dbReference type="GO" id="GO:0016020">
    <property type="term" value="C:membrane"/>
    <property type="evidence" value="ECO:0007669"/>
    <property type="project" value="UniProtKB-SubCell"/>
</dbReference>
<keyword evidence="3 7" id="KW-0812">Transmembrane</keyword>
<sequence>MDAIQDASNTGAYRKTGKANSGGRLAAAFQSASNLQMPWERRWQALGSRSTVHKPYGHGVDSSMWNSLDHTTVLYGLIAANISVWFLWQSPERREFMEKHFQVSVASIEDRREHTAVTANFSHSDAGHLALNMLALHSFGRMIGHPRLFGGGGLLALYLAGGLGCVAGHCLYWSYFVPWKQGVDRRAYNARRTPSALGASGSVSALLTCSILLNPSQKLLVYGLPVPAWLYGIFVTALDLSGAIGVNHGSRIGYAGHLGGAAVGAAAWLLFRRCS</sequence>
<evidence type="ECO:0000256" key="5">
    <source>
        <dbReference type="ARBA" id="ARBA00022989"/>
    </source>
</evidence>
<keyword evidence="6 7" id="KW-0472">Membrane</keyword>